<keyword evidence="3" id="KW-1185">Reference proteome</keyword>
<evidence type="ECO:0000313" key="2">
    <source>
        <dbReference type="EMBL" id="KGR84575.1"/>
    </source>
</evidence>
<proteinExistence type="predicted"/>
<name>A0A0A3IM61_9BACI</name>
<keyword evidence="1" id="KW-1133">Transmembrane helix</keyword>
<feature type="transmembrane region" description="Helical" evidence="1">
    <location>
        <begin position="7"/>
        <end position="32"/>
    </location>
</feature>
<dbReference type="RefSeq" id="WP_036155365.1">
    <property type="nucleotide sequence ID" value="NZ_AVCX01000005.1"/>
</dbReference>
<evidence type="ECO:0000313" key="3">
    <source>
        <dbReference type="Proteomes" id="UP000030437"/>
    </source>
</evidence>
<reference evidence="2 3" key="1">
    <citation type="submission" date="2014-02" db="EMBL/GenBank/DDBJ databases">
        <title>Draft genome sequence of Lysinibacillus odysseyi NBRC 100172.</title>
        <authorList>
            <person name="Zhang F."/>
            <person name="Wang G."/>
            <person name="Zhang L."/>
        </authorList>
    </citation>
    <scope>NUCLEOTIDE SEQUENCE [LARGE SCALE GENOMIC DNA]</scope>
    <source>
        <strain evidence="2 3">NBRC 100172</strain>
    </source>
</reference>
<feature type="transmembrane region" description="Helical" evidence="1">
    <location>
        <begin position="52"/>
        <end position="72"/>
    </location>
</feature>
<gene>
    <name evidence="2" type="ORF">CD32_13480</name>
</gene>
<protein>
    <submittedName>
        <fullName evidence="2">Uncharacterized protein</fullName>
    </submittedName>
</protein>
<dbReference type="EMBL" id="JPVP01000056">
    <property type="protein sequence ID" value="KGR84575.1"/>
    <property type="molecule type" value="Genomic_DNA"/>
</dbReference>
<keyword evidence="1" id="KW-0472">Membrane</keyword>
<dbReference type="AlphaFoldDB" id="A0A0A3IM61"/>
<feature type="transmembrane region" description="Helical" evidence="1">
    <location>
        <begin position="127"/>
        <end position="147"/>
    </location>
</feature>
<evidence type="ECO:0000256" key="1">
    <source>
        <dbReference type="SAM" id="Phobius"/>
    </source>
</evidence>
<feature type="transmembrane region" description="Helical" evidence="1">
    <location>
        <begin position="93"/>
        <end position="112"/>
    </location>
</feature>
<dbReference type="OrthoDB" id="2665418at2"/>
<comment type="caution">
    <text evidence="2">The sequence shown here is derived from an EMBL/GenBank/DDBJ whole genome shotgun (WGS) entry which is preliminary data.</text>
</comment>
<accession>A0A0A3IM61</accession>
<organism evidence="2 3">
    <name type="scientific">Lysinibacillus odysseyi 34hs-1 = NBRC 100172</name>
    <dbReference type="NCBI Taxonomy" id="1220589"/>
    <lineage>
        <taxon>Bacteria</taxon>
        <taxon>Bacillati</taxon>
        <taxon>Bacillota</taxon>
        <taxon>Bacilli</taxon>
        <taxon>Bacillales</taxon>
        <taxon>Bacillaceae</taxon>
        <taxon>Lysinibacillus</taxon>
    </lineage>
</organism>
<keyword evidence="1" id="KW-0812">Transmembrane</keyword>
<dbReference type="Proteomes" id="UP000030437">
    <property type="component" value="Unassembled WGS sequence"/>
</dbReference>
<sequence>MTFVLLIAGIAVNTILCIFTGGGVVIGLVFSLIGLPQSNSKNNWFSMDTIKFVLTILFTLLTLIIFSFITYANIRTAGTLAFSRLDLFQAKKMVLLGFIQGVFSLIAFKWLLPQFIGGLKLDTKHKWVIASGSVLSIAGGGITWLGFM</sequence>